<dbReference type="Gene3D" id="2.60.40.10">
    <property type="entry name" value="Immunoglobulins"/>
    <property type="match status" value="2"/>
</dbReference>
<keyword evidence="8" id="KW-0325">Glycoprotein</keyword>
<gene>
    <name evidence="11" type="ORF">IRJ41_003240</name>
</gene>
<dbReference type="PROSITE" id="PS50835">
    <property type="entry name" value="IG_LIKE"/>
    <property type="match status" value="1"/>
</dbReference>
<dbReference type="Pfam" id="PF08205">
    <property type="entry name" value="C2-set_2"/>
    <property type="match status" value="1"/>
</dbReference>
<evidence type="ECO:0000256" key="7">
    <source>
        <dbReference type="ARBA" id="ARBA00023157"/>
    </source>
</evidence>
<dbReference type="GO" id="GO:0005912">
    <property type="term" value="C:adherens junction"/>
    <property type="evidence" value="ECO:0007669"/>
    <property type="project" value="TreeGrafter"/>
</dbReference>
<evidence type="ECO:0000313" key="12">
    <source>
        <dbReference type="Proteomes" id="UP001059041"/>
    </source>
</evidence>
<dbReference type="PANTHER" id="PTHR23277:SF106">
    <property type="entry name" value="NECTIN-1 ISOFORM X1-RELATED"/>
    <property type="match status" value="1"/>
</dbReference>
<dbReference type="InterPro" id="IPR051427">
    <property type="entry name" value="Nectin/Nectin-like"/>
</dbReference>
<reference evidence="11" key="1">
    <citation type="submission" date="2021-02" db="EMBL/GenBank/DDBJ databases">
        <title>Comparative genomics reveals that relaxation of natural selection precedes convergent phenotypic evolution of cavefish.</title>
        <authorList>
            <person name="Peng Z."/>
        </authorList>
    </citation>
    <scope>NUCLEOTIDE SEQUENCE</scope>
    <source>
        <tissue evidence="11">Muscle</tissue>
    </source>
</reference>
<evidence type="ECO:0000313" key="11">
    <source>
        <dbReference type="EMBL" id="KAI7808373.1"/>
    </source>
</evidence>
<evidence type="ECO:0000256" key="8">
    <source>
        <dbReference type="ARBA" id="ARBA00023180"/>
    </source>
</evidence>
<dbReference type="InterPro" id="IPR036179">
    <property type="entry name" value="Ig-like_dom_sf"/>
</dbReference>
<evidence type="ECO:0000256" key="1">
    <source>
        <dbReference type="ARBA" id="ARBA00004370"/>
    </source>
</evidence>
<dbReference type="InterPro" id="IPR013162">
    <property type="entry name" value="CD80_C2-set"/>
</dbReference>
<comment type="caution">
    <text evidence="11">The sequence shown here is derived from an EMBL/GenBank/DDBJ whole genome shotgun (WGS) entry which is preliminary data.</text>
</comment>
<dbReference type="GO" id="GO:0007157">
    <property type="term" value="P:heterophilic cell-cell adhesion via plasma membrane cell adhesion molecules"/>
    <property type="evidence" value="ECO:0007669"/>
    <property type="project" value="TreeGrafter"/>
</dbReference>
<dbReference type="SUPFAM" id="SSF48726">
    <property type="entry name" value="Immunoglobulin"/>
    <property type="match status" value="2"/>
</dbReference>
<proteinExistence type="inferred from homology"/>
<evidence type="ECO:0000256" key="6">
    <source>
        <dbReference type="ARBA" id="ARBA00023136"/>
    </source>
</evidence>
<dbReference type="GO" id="GO:0007156">
    <property type="term" value="P:homophilic cell adhesion via plasma membrane adhesion molecules"/>
    <property type="evidence" value="ECO:0007669"/>
    <property type="project" value="TreeGrafter"/>
</dbReference>
<protein>
    <submittedName>
        <fullName evidence="11">Nectin-1</fullName>
    </submittedName>
</protein>
<feature type="domain" description="Ig-like" evidence="10">
    <location>
        <begin position="126"/>
        <end position="193"/>
    </location>
</feature>
<dbReference type="GO" id="GO:0016020">
    <property type="term" value="C:membrane"/>
    <property type="evidence" value="ECO:0007669"/>
    <property type="project" value="UniProtKB-SubCell"/>
</dbReference>
<dbReference type="CDD" id="cd00096">
    <property type="entry name" value="Ig"/>
    <property type="match status" value="1"/>
</dbReference>
<sequence>MFFRHILTITCISYFISSSEVNPLNVKVTTDAVLVVGRSDVNLATCTASTSQSPAEVSWNLGTLSDSVKEVKNTVENQDEMYTVSSSLIGVPTVAMNQLNVQCVARHHSLKEELAIDHKMVVHYSPQLVYITPLLSGDGFQCEADANPKAMLFRWKRMNQTIHNNAIKTEGNRLYFLKPTSDLNGLYICEASNEYGIGTGSLYWQKGGFHSEL</sequence>
<evidence type="ECO:0000256" key="4">
    <source>
        <dbReference type="ARBA" id="ARBA00022737"/>
    </source>
</evidence>
<keyword evidence="12" id="KW-1185">Reference proteome</keyword>
<evidence type="ECO:0000256" key="3">
    <source>
        <dbReference type="ARBA" id="ARBA00022729"/>
    </source>
</evidence>
<keyword evidence="3 9" id="KW-0732">Signal</keyword>
<dbReference type="AlphaFoldDB" id="A0A9W7WU33"/>
<dbReference type="Proteomes" id="UP001059041">
    <property type="component" value="Linkage Group LG6"/>
</dbReference>
<feature type="chain" id="PRO_5040806480" evidence="9">
    <location>
        <begin position="19"/>
        <end position="213"/>
    </location>
</feature>
<dbReference type="EMBL" id="JAFHDT010000006">
    <property type="protein sequence ID" value="KAI7808373.1"/>
    <property type="molecule type" value="Genomic_DNA"/>
</dbReference>
<evidence type="ECO:0000259" key="10">
    <source>
        <dbReference type="PROSITE" id="PS50835"/>
    </source>
</evidence>
<organism evidence="11 12">
    <name type="scientific">Triplophysa rosa</name>
    <name type="common">Cave loach</name>
    <dbReference type="NCBI Taxonomy" id="992332"/>
    <lineage>
        <taxon>Eukaryota</taxon>
        <taxon>Metazoa</taxon>
        <taxon>Chordata</taxon>
        <taxon>Craniata</taxon>
        <taxon>Vertebrata</taxon>
        <taxon>Euteleostomi</taxon>
        <taxon>Actinopterygii</taxon>
        <taxon>Neopterygii</taxon>
        <taxon>Teleostei</taxon>
        <taxon>Ostariophysi</taxon>
        <taxon>Cypriniformes</taxon>
        <taxon>Nemacheilidae</taxon>
        <taxon>Triplophysa</taxon>
    </lineage>
</organism>
<accession>A0A9W7WU33</accession>
<feature type="signal peptide" evidence="9">
    <location>
        <begin position="1"/>
        <end position="18"/>
    </location>
</feature>
<evidence type="ECO:0000256" key="2">
    <source>
        <dbReference type="ARBA" id="ARBA00007810"/>
    </source>
</evidence>
<dbReference type="InterPro" id="IPR013783">
    <property type="entry name" value="Ig-like_fold"/>
</dbReference>
<keyword evidence="4" id="KW-0677">Repeat</keyword>
<comment type="subcellular location">
    <subcellularLocation>
        <location evidence="1">Membrane</location>
    </subcellularLocation>
</comment>
<keyword evidence="5" id="KW-0130">Cell adhesion</keyword>
<evidence type="ECO:0000256" key="5">
    <source>
        <dbReference type="ARBA" id="ARBA00022889"/>
    </source>
</evidence>
<keyword evidence="6" id="KW-0472">Membrane</keyword>
<dbReference type="InterPro" id="IPR007110">
    <property type="entry name" value="Ig-like_dom"/>
</dbReference>
<dbReference type="PANTHER" id="PTHR23277">
    <property type="entry name" value="NECTIN-RELATED"/>
    <property type="match status" value="1"/>
</dbReference>
<dbReference type="OrthoDB" id="10006996at2759"/>
<comment type="similarity">
    <text evidence="2">Belongs to the nectin family.</text>
</comment>
<keyword evidence="7" id="KW-1015">Disulfide bond</keyword>
<evidence type="ECO:0000256" key="9">
    <source>
        <dbReference type="SAM" id="SignalP"/>
    </source>
</evidence>
<name>A0A9W7WU33_TRIRA</name>